<dbReference type="RefSeq" id="WP_008475754.1">
    <property type="nucleotide sequence ID" value="NZ_CAGS01000088.1"/>
</dbReference>
<evidence type="ECO:0000313" key="1">
    <source>
        <dbReference type="EMBL" id="CCF83043.1"/>
    </source>
</evidence>
<sequence length="71" mass="8020">MTDQELRAEELVVLPQRLETTRWGGCGGCGFYGDGYYGGYWGGFHGHGGYYYDGVHLHDVIVDNREITQVF</sequence>
<name>I4EED1_9BACT</name>
<gene>
    <name evidence="1" type="ORF">NITHO_1780009</name>
</gene>
<reference evidence="1 2" key="1">
    <citation type="journal article" date="2012" name="ISME J.">
        <title>Nitrification expanded: discovery, physiology and genomics of a nitrite-oxidizing bacterium from the phylum Chloroflexi.</title>
        <authorList>
            <person name="Sorokin D.Y."/>
            <person name="Lucker S."/>
            <person name="Vejmelkova D."/>
            <person name="Kostrikina N.A."/>
            <person name="Kleerebezem R."/>
            <person name="Rijpstra W.I."/>
            <person name="Damste J.S."/>
            <person name="Le Paslier D."/>
            <person name="Muyzer G."/>
            <person name="Wagner M."/>
            <person name="van Loosdrecht M.C."/>
            <person name="Daims H."/>
        </authorList>
    </citation>
    <scope>NUCLEOTIDE SEQUENCE [LARGE SCALE GENOMIC DNA]</scope>
    <source>
        <strain evidence="2">none</strain>
    </source>
</reference>
<keyword evidence="2" id="KW-1185">Reference proteome</keyword>
<dbReference type="Proteomes" id="UP000004221">
    <property type="component" value="Unassembled WGS sequence"/>
</dbReference>
<proteinExistence type="predicted"/>
<comment type="caution">
    <text evidence="1">The sequence shown here is derived from an EMBL/GenBank/DDBJ whole genome shotgun (WGS) entry which is preliminary data.</text>
</comment>
<dbReference type="AlphaFoldDB" id="I4EED1"/>
<accession>I4EED1</accession>
<protein>
    <submittedName>
        <fullName evidence="1">Uncharacterized protein</fullName>
    </submittedName>
</protein>
<dbReference type="EMBL" id="CAGS01000088">
    <property type="protein sequence ID" value="CCF83043.1"/>
    <property type="molecule type" value="Genomic_DNA"/>
</dbReference>
<evidence type="ECO:0000313" key="2">
    <source>
        <dbReference type="Proteomes" id="UP000004221"/>
    </source>
</evidence>
<organism evidence="1 2">
    <name type="scientific">Nitrolancea hollandica Lb</name>
    <dbReference type="NCBI Taxonomy" id="1129897"/>
    <lineage>
        <taxon>Bacteria</taxon>
        <taxon>Pseudomonadati</taxon>
        <taxon>Thermomicrobiota</taxon>
        <taxon>Thermomicrobia</taxon>
        <taxon>Sphaerobacterales</taxon>
        <taxon>Sphaerobacterineae</taxon>
        <taxon>Sphaerobacteraceae</taxon>
        <taxon>Nitrolancea</taxon>
    </lineage>
</organism>